<keyword evidence="6" id="KW-1185">Reference proteome</keyword>
<organism evidence="5 6">
    <name type="scientific">Adiantum capillus-veneris</name>
    <name type="common">Maidenhair fern</name>
    <dbReference type="NCBI Taxonomy" id="13818"/>
    <lineage>
        <taxon>Eukaryota</taxon>
        <taxon>Viridiplantae</taxon>
        <taxon>Streptophyta</taxon>
        <taxon>Embryophyta</taxon>
        <taxon>Tracheophyta</taxon>
        <taxon>Polypodiopsida</taxon>
        <taxon>Polypodiidae</taxon>
        <taxon>Polypodiales</taxon>
        <taxon>Pteridineae</taxon>
        <taxon>Pteridaceae</taxon>
        <taxon>Vittarioideae</taxon>
        <taxon>Adiantum</taxon>
    </lineage>
</organism>
<evidence type="ECO:0000256" key="3">
    <source>
        <dbReference type="PROSITE-ProRule" id="PRU00708"/>
    </source>
</evidence>
<evidence type="ECO:0008006" key="7">
    <source>
        <dbReference type="Google" id="ProtNLM"/>
    </source>
</evidence>
<dbReference type="Pfam" id="PF13812">
    <property type="entry name" value="PPR_3"/>
    <property type="match status" value="2"/>
</dbReference>
<feature type="repeat" description="PPR" evidence="3">
    <location>
        <begin position="183"/>
        <end position="217"/>
    </location>
</feature>
<evidence type="ECO:0000256" key="2">
    <source>
        <dbReference type="ARBA" id="ARBA00022737"/>
    </source>
</evidence>
<evidence type="ECO:0000313" key="6">
    <source>
        <dbReference type="Proteomes" id="UP000886520"/>
    </source>
</evidence>
<feature type="repeat" description="PPR" evidence="3">
    <location>
        <begin position="218"/>
        <end position="252"/>
    </location>
</feature>
<evidence type="ECO:0000256" key="1">
    <source>
        <dbReference type="ARBA" id="ARBA00007626"/>
    </source>
</evidence>
<comment type="caution">
    <text evidence="5">The sequence shown here is derived from an EMBL/GenBank/DDBJ whole genome shotgun (WGS) entry which is preliminary data.</text>
</comment>
<name>A0A9D4UG03_ADICA</name>
<dbReference type="EMBL" id="JABFUD020000018">
    <property type="protein sequence ID" value="KAI5066586.1"/>
    <property type="molecule type" value="Genomic_DNA"/>
</dbReference>
<dbReference type="Pfam" id="PF13041">
    <property type="entry name" value="PPR_2"/>
    <property type="match status" value="1"/>
</dbReference>
<protein>
    <recommendedName>
        <fullName evidence="7">Pentatricopeptide repeat-containing protein</fullName>
    </recommendedName>
</protein>
<accession>A0A9D4UG03</accession>
<keyword evidence="2" id="KW-0677">Repeat</keyword>
<feature type="repeat" description="PPR" evidence="3">
    <location>
        <begin position="288"/>
        <end position="322"/>
    </location>
</feature>
<proteinExistence type="inferred from homology"/>
<dbReference type="Proteomes" id="UP000886520">
    <property type="component" value="Chromosome 18"/>
</dbReference>
<feature type="repeat" description="PPR" evidence="3">
    <location>
        <begin position="579"/>
        <end position="613"/>
    </location>
</feature>
<dbReference type="OrthoDB" id="185373at2759"/>
<dbReference type="PANTHER" id="PTHR47447:SF29">
    <property type="entry name" value="PPR CONTAINING PLANT PROTEIN"/>
    <property type="match status" value="1"/>
</dbReference>
<evidence type="ECO:0000256" key="4">
    <source>
        <dbReference type="SAM" id="MobiDB-lite"/>
    </source>
</evidence>
<dbReference type="Gene3D" id="1.25.40.10">
    <property type="entry name" value="Tetratricopeptide repeat domain"/>
    <property type="match status" value="4"/>
</dbReference>
<feature type="repeat" description="PPR" evidence="3">
    <location>
        <begin position="253"/>
        <end position="287"/>
    </location>
</feature>
<dbReference type="AlphaFoldDB" id="A0A9D4UG03"/>
<dbReference type="NCBIfam" id="TIGR00756">
    <property type="entry name" value="PPR"/>
    <property type="match status" value="4"/>
</dbReference>
<gene>
    <name evidence="5" type="ORF">GOP47_0019210</name>
</gene>
<comment type="similarity">
    <text evidence="1">Belongs to the PPR family. P subfamily.</text>
</comment>
<evidence type="ECO:0000313" key="5">
    <source>
        <dbReference type="EMBL" id="KAI5066586.1"/>
    </source>
</evidence>
<dbReference type="InterPro" id="IPR011990">
    <property type="entry name" value="TPR-like_helical_dom_sf"/>
</dbReference>
<sequence length="718" mass="81550">MQRFVHSARLLSLCRCPYAHLSSSGSWFKGQVFAIEACGFTSISRGNENRKPRCNESSKAKRPLNPPARRRPRVSVWKFVKRTEAIERILQLLNAISGWDDAQTPLAISTLRVPLNRYTVSEVIRLCPCAEIALHFLQWLVKEEDFDADGYVYSSIIFRLGKAGKFEEMEEVAVVAIRDGKVSAITFTTLISAYRRANDLDGAVRTWQSMLKHNIQPSSAAYTVMIDMYGRMKMYEEAGDCYYQLVHSSVGPTIKTCSVLIYHLVEAGKQDAALDIFNNLKKVKLRPNRVTFAYLMLGYAKAGDVNSVLKLIEDFKEYGHSPYDLGESFRSTLSYLVKEGRVDDAIKAMQTGWPDASIRKIKAKIAELKRESLEDVSSSDASLQVDTDEEELEYDGVNLMVLHSRDQDGKSILNVLAFVRCLTVWSSGAEKSLDRLNVNWDCRLVSEVLARIKRVDSAWMFYKWVARKSGYRHDRYTCGKMVRMLLRARQFTCARHLLNEAENNNLKLPVKSYLNLLKHCGPANQASLATEVFQKLKVSGLVLDEAFYKSYIHTLHNCGQHWRVASACAEMKKAGFSLDKTMHSLLVTSFIRAGKLDIAKKLSKQMRAAGFCPDVDMLSYLFRVFHERGKLEKAEKVFKGMQQCGMKPAFHICEAMTQILSTLGRIEEADMLKGEIQTSCSRGARVKIHRREWLLYYHSVFVNSFKDDSKVEVMMAAG</sequence>
<feature type="repeat" description="PPR" evidence="3">
    <location>
        <begin position="614"/>
        <end position="648"/>
    </location>
</feature>
<feature type="region of interest" description="Disordered" evidence="4">
    <location>
        <begin position="48"/>
        <end position="69"/>
    </location>
</feature>
<dbReference type="InterPro" id="IPR002885">
    <property type="entry name" value="PPR_rpt"/>
</dbReference>
<dbReference type="PROSITE" id="PS51375">
    <property type="entry name" value="PPR"/>
    <property type="match status" value="6"/>
</dbReference>
<reference evidence="5" key="1">
    <citation type="submission" date="2021-01" db="EMBL/GenBank/DDBJ databases">
        <title>Adiantum capillus-veneris genome.</title>
        <authorList>
            <person name="Fang Y."/>
            <person name="Liao Q."/>
        </authorList>
    </citation>
    <scope>NUCLEOTIDE SEQUENCE</scope>
    <source>
        <strain evidence="5">H3</strain>
        <tissue evidence="5">Leaf</tissue>
    </source>
</reference>
<dbReference type="PANTHER" id="PTHR47447">
    <property type="entry name" value="OS03G0856100 PROTEIN"/>
    <property type="match status" value="1"/>
</dbReference>
<feature type="compositionally biased region" description="Basic and acidic residues" evidence="4">
    <location>
        <begin position="48"/>
        <end position="59"/>
    </location>
</feature>